<keyword evidence="8" id="KW-1185">Reference proteome</keyword>
<feature type="non-terminal residue" evidence="7">
    <location>
        <position position="1"/>
    </location>
</feature>
<accession>D8TW61</accession>
<feature type="domain" description="ABC transporter" evidence="6">
    <location>
        <begin position="4"/>
        <end position="33"/>
    </location>
</feature>
<evidence type="ECO:0000256" key="4">
    <source>
        <dbReference type="ARBA" id="ARBA00022989"/>
    </source>
</evidence>
<name>D8TW61_VOLCA</name>
<evidence type="ECO:0000256" key="5">
    <source>
        <dbReference type="ARBA" id="ARBA00023136"/>
    </source>
</evidence>
<evidence type="ECO:0000313" key="8">
    <source>
        <dbReference type="Proteomes" id="UP000001058"/>
    </source>
</evidence>
<evidence type="ECO:0000259" key="6">
    <source>
        <dbReference type="Pfam" id="PF00005"/>
    </source>
</evidence>
<sequence length="102" mass="10903">LLRGLSGGERKRLSIGQGLMSRPRVLLLDEPTSGLDSFAATVVMGHVAELARGRGGRGGVTVIASLHQPRAAIWDMVNQVVVLGRGRLLYCGPPSELLPWFS</sequence>
<dbReference type="Gene3D" id="3.40.50.300">
    <property type="entry name" value="P-loop containing nucleotide triphosphate hydrolases"/>
    <property type="match status" value="1"/>
</dbReference>
<dbReference type="GO" id="GO:0005524">
    <property type="term" value="F:ATP binding"/>
    <property type="evidence" value="ECO:0007669"/>
    <property type="project" value="InterPro"/>
</dbReference>
<dbReference type="AlphaFoldDB" id="D8TW61"/>
<dbReference type="GO" id="GO:0042626">
    <property type="term" value="F:ATPase-coupled transmembrane transporter activity"/>
    <property type="evidence" value="ECO:0007669"/>
    <property type="project" value="TreeGrafter"/>
</dbReference>
<dbReference type="GO" id="GO:0016020">
    <property type="term" value="C:membrane"/>
    <property type="evidence" value="ECO:0007669"/>
    <property type="project" value="UniProtKB-SubCell"/>
</dbReference>
<dbReference type="PANTHER" id="PTHR48041">
    <property type="entry name" value="ABC TRANSPORTER G FAMILY MEMBER 28"/>
    <property type="match status" value="1"/>
</dbReference>
<keyword evidence="4" id="KW-1133">Transmembrane helix</keyword>
<dbReference type="EMBL" id="GL378340">
    <property type="protein sequence ID" value="EFJ48315.1"/>
    <property type="molecule type" value="Genomic_DNA"/>
</dbReference>
<proteinExistence type="predicted"/>
<dbReference type="Pfam" id="PF00005">
    <property type="entry name" value="ABC_tran"/>
    <property type="match status" value="1"/>
</dbReference>
<dbReference type="InterPro" id="IPR003439">
    <property type="entry name" value="ABC_transporter-like_ATP-bd"/>
</dbReference>
<dbReference type="Proteomes" id="UP000001058">
    <property type="component" value="Unassembled WGS sequence"/>
</dbReference>
<keyword evidence="3" id="KW-0812">Transmembrane</keyword>
<evidence type="ECO:0000256" key="1">
    <source>
        <dbReference type="ARBA" id="ARBA00004141"/>
    </source>
</evidence>
<dbReference type="STRING" id="3068.D8TW61"/>
<protein>
    <recommendedName>
        <fullName evidence="6">ABC transporter domain-containing protein</fullName>
    </recommendedName>
</protein>
<dbReference type="SUPFAM" id="SSF52540">
    <property type="entry name" value="P-loop containing nucleoside triphosphate hydrolases"/>
    <property type="match status" value="1"/>
</dbReference>
<evidence type="ECO:0000256" key="3">
    <source>
        <dbReference type="ARBA" id="ARBA00022692"/>
    </source>
</evidence>
<dbReference type="RefSeq" id="XP_002950569.1">
    <property type="nucleotide sequence ID" value="XM_002950523.1"/>
</dbReference>
<dbReference type="KEGG" id="vcn:VOLCADRAFT_37874"/>
<dbReference type="OrthoDB" id="66620at2759"/>
<keyword evidence="2" id="KW-0813">Transport</keyword>
<gene>
    <name evidence="7" type="ORF">VOLCADRAFT_37874</name>
</gene>
<dbReference type="GeneID" id="9617688"/>
<dbReference type="PANTHER" id="PTHR48041:SF139">
    <property type="entry name" value="PROTEIN SCARLET"/>
    <property type="match status" value="1"/>
</dbReference>
<dbReference type="InParanoid" id="D8TW61"/>
<dbReference type="InterPro" id="IPR027417">
    <property type="entry name" value="P-loop_NTPase"/>
</dbReference>
<dbReference type="InterPro" id="IPR050352">
    <property type="entry name" value="ABCG_transporters"/>
</dbReference>
<dbReference type="GO" id="GO:0016887">
    <property type="term" value="F:ATP hydrolysis activity"/>
    <property type="evidence" value="ECO:0007669"/>
    <property type="project" value="InterPro"/>
</dbReference>
<comment type="subcellular location">
    <subcellularLocation>
        <location evidence="1">Membrane</location>
        <topology evidence="1">Multi-pass membrane protein</topology>
    </subcellularLocation>
</comment>
<keyword evidence="5" id="KW-0472">Membrane</keyword>
<evidence type="ECO:0000256" key="2">
    <source>
        <dbReference type="ARBA" id="ARBA00022448"/>
    </source>
</evidence>
<dbReference type="eggNOG" id="KOG0065">
    <property type="taxonomic scope" value="Eukaryota"/>
</dbReference>
<evidence type="ECO:0000313" key="7">
    <source>
        <dbReference type="EMBL" id="EFJ48315.1"/>
    </source>
</evidence>
<reference evidence="7 8" key="1">
    <citation type="journal article" date="2010" name="Science">
        <title>Genomic analysis of organismal complexity in the multicellular green alga Volvox carteri.</title>
        <authorList>
            <person name="Prochnik S.E."/>
            <person name="Umen J."/>
            <person name="Nedelcu A.M."/>
            <person name="Hallmann A."/>
            <person name="Miller S.M."/>
            <person name="Nishii I."/>
            <person name="Ferris P."/>
            <person name="Kuo A."/>
            <person name="Mitros T."/>
            <person name="Fritz-Laylin L.K."/>
            <person name="Hellsten U."/>
            <person name="Chapman J."/>
            <person name="Simakov O."/>
            <person name="Rensing S.A."/>
            <person name="Terry A."/>
            <person name="Pangilinan J."/>
            <person name="Kapitonov V."/>
            <person name="Jurka J."/>
            <person name="Salamov A."/>
            <person name="Shapiro H."/>
            <person name="Schmutz J."/>
            <person name="Grimwood J."/>
            <person name="Lindquist E."/>
            <person name="Lucas S."/>
            <person name="Grigoriev I.V."/>
            <person name="Schmitt R."/>
            <person name="Kirk D."/>
            <person name="Rokhsar D.S."/>
        </authorList>
    </citation>
    <scope>NUCLEOTIDE SEQUENCE [LARGE SCALE GENOMIC DNA]</scope>
    <source>
        <strain evidence="8">f. Nagariensis / Eve</strain>
    </source>
</reference>
<organism evidence="8">
    <name type="scientific">Volvox carteri f. nagariensis</name>
    <dbReference type="NCBI Taxonomy" id="3068"/>
    <lineage>
        <taxon>Eukaryota</taxon>
        <taxon>Viridiplantae</taxon>
        <taxon>Chlorophyta</taxon>
        <taxon>core chlorophytes</taxon>
        <taxon>Chlorophyceae</taxon>
        <taxon>CS clade</taxon>
        <taxon>Chlamydomonadales</taxon>
        <taxon>Volvocaceae</taxon>
        <taxon>Volvox</taxon>
    </lineage>
</organism>
<feature type="non-terminal residue" evidence="7">
    <location>
        <position position="102"/>
    </location>
</feature>